<dbReference type="GO" id="GO:0051603">
    <property type="term" value="P:proteolysis involved in protein catabolic process"/>
    <property type="evidence" value="ECO:0007669"/>
    <property type="project" value="TreeGrafter"/>
</dbReference>
<dbReference type="GO" id="GO:0016020">
    <property type="term" value="C:membrane"/>
    <property type="evidence" value="ECO:0007669"/>
    <property type="project" value="TreeGrafter"/>
</dbReference>
<evidence type="ECO:0000256" key="6">
    <source>
        <dbReference type="RuleBase" id="RU003983"/>
    </source>
</evidence>
<organism evidence="11 12">
    <name type="scientific">Pulveribacter suum</name>
    <dbReference type="NCBI Taxonomy" id="2116657"/>
    <lineage>
        <taxon>Bacteria</taxon>
        <taxon>Pseudomonadati</taxon>
        <taxon>Pseudomonadota</taxon>
        <taxon>Betaproteobacteria</taxon>
        <taxon>Burkholderiales</taxon>
        <taxon>Comamonadaceae</taxon>
        <taxon>Pulveribacter</taxon>
    </lineage>
</organism>
<evidence type="ECO:0000256" key="3">
    <source>
        <dbReference type="ARBA" id="ARBA00022801"/>
    </source>
</evidence>
<dbReference type="PANTHER" id="PTHR22726">
    <property type="entry name" value="METALLOENDOPEPTIDASE OMA1"/>
    <property type="match status" value="1"/>
</dbReference>
<keyword evidence="4 6" id="KW-0862">Zinc</keyword>
<dbReference type="CDD" id="cd07332">
    <property type="entry name" value="M48C_Oma1_like"/>
    <property type="match status" value="1"/>
</dbReference>
<keyword evidence="8" id="KW-0812">Transmembrane</keyword>
<keyword evidence="5 6" id="KW-0482">Metalloprotease</keyword>
<dbReference type="KEGG" id="melm:C7H73_04085"/>
<keyword evidence="8" id="KW-0472">Membrane</keyword>
<feature type="region of interest" description="Disordered" evidence="7">
    <location>
        <begin position="324"/>
        <end position="372"/>
    </location>
</feature>
<protein>
    <submittedName>
        <fullName evidence="11">Peptidase M48</fullName>
    </submittedName>
</protein>
<dbReference type="InterPro" id="IPR055518">
    <property type="entry name" value="DUF7092"/>
</dbReference>
<evidence type="ECO:0000259" key="10">
    <source>
        <dbReference type="Pfam" id="PF23368"/>
    </source>
</evidence>
<keyword evidence="8" id="KW-1133">Transmembrane helix</keyword>
<name>A0A2P1NPI0_9BURK</name>
<evidence type="ECO:0000256" key="2">
    <source>
        <dbReference type="ARBA" id="ARBA00022723"/>
    </source>
</evidence>
<evidence type="ECO:0000259" key="9">
    <source>
        <dbReference type="Pfam" id="PF01435"/>
    </source>
</evidence>
<sequence>MLRARWFDGRSSQPRPVHVALVPARGGPALVLHASGAAPLRLEGCQVGWPERWSARTAPQQGAVVDLGEAGSLEVDDAAAWHAARRAAGARAGVRERLQTRWPALLAGLLLAAVAAALFYRHATPWLAAQLTRHVPLAWEQALSRQALRQMDDGVLTPSRVTPERQQALRARFDALVAHMPALPARYARYAPRYTLDFRRGLGANAFALPGGTIVVTDGLVEAAGAPGLGDDAIAGVLAHEIGHVAHRHTTRMLVEQGVVQMGLGLALGDVSGLLATGSSALTGLAYQRNHEREADCHALALLRQAGLPSAPMADLLLAMGRGKAAKEGGRPPDKGKTEAESSPGWADWLGSHPATAERARQLRAGQAPHCS</sequence>
<dbReference type="InterPro" id="IPR051156">
    <property type="entry name" value="Mito/Outer_Membr_Metalloprot"/>
</dbReference>
<dbReference type="InterPro" id="IPR001915">
    <property type="entry name" value="Peptidase_M48"/>
</dbReference>
<dbReference type="EMBL" id="CP027792">
    <property type="protein sequence ID" value="AVP58970.1"/>
    <property type="molecule type" value="Genomic_DNA"/>
</dbReference>
<feature type="transmembrane region" description="Helical" evidence="8">
    <location>
        <begin position="102"/>
        <end position="120"/>
    </location>
</feature>
<dbReference type="GO" id="GO:0004222">
    <property type="term" value="F:metalloendopeptidase activity"/>
    <property type="evidence" value="ECO:0007669"/>
    <property type="project" value="InterPro"/>
</dbReference>
<dbReference type="PANTHER" id="PTHR22726:SF24">
    <property type="entry name" value="M48 FAMILY METALLOPEPTIDASE"/>
    <property type="match status" value="1"/>
</dbReference>
<keyword evidence="3 6" id="KW-0378">Hydrolase</keyword>
<keyword evidence="12" id="KW-1185">Reference proteome</keyword>
<evidence type="ECO:0000313" key="11">
    <source>
        <dbReference type="EMBL" id="AVP58970.1"/>
    </source>
</evidence>
<feature type="domain" description="Peptidase M48" evidence="9">
    <location>
        <begin position="194"/>
        <end position="365"/>
    </location>
</feature>
<evidence type="ECO:0000256" key="1">
    <source>
        <dbReference type="ARBA" id="ARBA00022670"/>
    </source>
</evidence>
<dbReference type="AlphaFoldDB" id="A0A2P1NPI0"/>
<reference evidence="12" key="1">
    <citation type="submission" date="2018-03" db="EMBL/GenBank/DDBJ databases">
        <title>Genome sequencing of Melaminivora sp. strain SC2-7.</title>
        <authorList>
            <person name="Kim S.-J."/>
            <person name="Heo J."/>
            <person name="Ahn J.-H."/>
            <person name="Kwon S.-W."/>
        </authorList>
    </citation>
    <scope>NUCLEOTIDE SEQUENCE [LARGE SCALE GENOMIC DNA]</scope>
    <source>
        <strain evidence="12">SC2-7</strain>
    </source>
</reference>
<dbReference type="GO" id="GO:0046872">
    <property type="term" value="F:metal ion binding"/>
    <property type="evidence" value="ECO:0007669"/>
    <property type="project" value="UniProtKB-KW"/>
</dbReference>
<keyword evidence="2" id="KW-0479">Metal-binding</keyword>
<feature type="compositionally biased region" description="Basic and acidic residues" evidence="7">
    <location>
        <begin position="325"/>
        <end position="340"/>
    </location>
</feature>
<accession>A0A2P1NPI0</accession>
<proteinExistence type="inferred from homology"/>
<dbReference type="Gene3D" id="3.30.2010.10">
    <property type="entry name" value="Metalloproteases ('zincins'), catalytic domain"/>
    <property type="match status" value="1"/>
</dbReference>
<dbReference type="Proteomes" id="UP000241829">
    <property type="component" value="Chromosome"/>
</dbReference>
<gene>
    <name evidence="11" type="ORF">C7H73_04085</name>
</gene>
<evidence type="ECO:0000256" key="5">
    <source>
        <dbReference type="ARBA" id="ARBA00023049"/>
    </source>
</evidence>
<dbReference type="Pfam" id="PF01435">
    <property type="entry name" value="Peptidase_M48"/>
    <property type="match status" value="1"/>
</dbReference>
<dbReference type="OrthoDB" id="9810445at2"/>
<evidence type="ECO:0000256" key="8">
    <source>
        <dbReference type="SAM" id="Phobius"/>
    </source>
</evidence>
<comment type="cofactor">
    <cofactor evidence="6">
        <name>Zn(2+)</name>
        <dbReference type="ChEBI" id="CHEBI:29105"/>
    </cofactor>
    <text evidence="6">Binds 1 zinc ion per subunit.</text>
</comment>
<evidence type="ECO:0000256" key="4">
    <source>
        <dbReference type="ARBA" id="ARBA00022833"/>
    </source>
</evidence>
<keyword evidence="1 6" id="KW-0645">Protease</keyword>
<comment type="similarity">
    <text evidence="6">Belongs to the peptidase M48 family.</text>
</comment>
<dbReference type="Pfam" id="PF23368">
    <property type="entry name" value="DUF7092"/>
    <property type="match status" value="1"/>
</dbReference>
<evidence type="ECO:0000256" key="7">
    <source>
        <dbReference type="SAM" id="MobiDB-lite"/>
    </source>
</evidence>
<evidence type="ECO:0000313" key="12">
    <source>
        <dbReference type="Proteomes" id="UP000241829"/>
    </source>
</evidence>
<feature type="domain" description="DUF7092" evidence="10">
    <location>
        <begin position="1"/>
        <end position="87"/>
    </location>
</feature>